<accession>A0A026WWT0</accession>
<organism evidence="1 2">
    <name type="scientific">Ooceraea biroi</name>
    <name type="common">Clonal raider ant</name>
    <name type="synonym">Cerapachys biroi</name>
    <dbReference type="NCBI Taxonomy" id="2015173"/>
    <lineage>
        <taxon>Eukaryota</taxon>
        <taxon>Metazoa</taxon>
        <taxon>Ecdysozoa</taxon>
        <taxon>Arthropoda</taxon>
        <taxon>Hexapoda</taxon>
        <taxon>Insecta</taxon>
        <taxon>Pterygota</taxon>
        <taxon>Neoptera</taxon>
        <taxon>Endopterygota</taxon>
        <taxon>Hymenoptera</taxon>
        <taxon>Apocrita</taxon>
        <taxon>Aculeata</taxon>
        <taxon>Formicoidea</taxon>
        <taxon>Formicidae</taxon>
        <taxon>Dorylinae</taxon>
        <taxon>Ooceraea</taxon>
    </lineage>
</organism>
<protein>
    <submittedName>
        <fullName evidence="1">Uncharacterized protein</fullName>
    </submittedName>
</protein>
<name>A0A026WWT0_OOCBI</name>
<sequence length="57" mass="6527">MFARLKMELKPSEVLELNFQGSCGSFPSEDFTSRREEATSPTFFFLFLFCCIAKSTC</sequence>
<proteinExistence type="predicted"/>
<reference evidence="1 2" key="1">
    <citation type="journal article" date="2014" name="Curr. Biol.">
        <title>The genome of the clonal raider ant Cerapachys biroi.</title>
        <authorList>
            <person name="Oxley P.R."/>
            <person name="Ji L."/>
            <person name="Fetter-Pruneda I."/>
            <person name="McKenzie S.K."/>
            <person name="Li C."/>
            <person name="Hu H."/>
            <person name="Zhang G."/>
            <person name="Kronauer D.J."/>
        </authorList>
    </citation>
    <scope>NUCLEOTIDE SEQUENCE [LARGE SCALE GENOMIC DNA]</scope>
</reference>
<keyword evidence="2" id="KW-1185">Reference proteome</keyword>
<dbReference type="EMBL" id="KK107079">
    <property type="protein sequence ID" value="EZA60161.1"/>
    <property type="molecule type" value="Genomic_DNA"/>
</dbReference>
<dbReference type="AlphaFoldDB" id="A0A026WWT0"/>
<dbReference type="Proteomes" id="UP000053097">
    <property type="component" value="Unassembled WGS sequence"/>
</dbReference>
<gene>
    <name evidence="1" type="ORF">X777_15098</name>
</gene>
<evidence type="ECO:0000313" key="1">
    <source>
        <dbReference type="EMBL" id="EZA60161.1"/>
    </source>
</evidence>
<evidence type="ECO:0000313" key="2">
    <source>
        <dbReference type="Proteomes" id="UP000053097"/>
    </source>
</evidence>